<keyword evidence="2" id="KW-0489">Methyltransferase</keyword>
<gene>
    <name evidence="2" type="ORF">IE331_02995</name>
</gene>
<sequence>MLPRDDLLVQRLMRHPVLAGVYERAWRPALGWALLGFDLDHLRHEKELASAALRLAPGQVVLDLACGPGNFTATFAEAVAPAGLAVGVDLSAPMLDRARRDNAHPRAAYLRGDATDLPFPDGSFDAVGCYAALYLIPDPWAAFAELVRVLRPGGRLALMASRSSPHALVRPVQARALGLSGLRMFGPDEFTDRLRAAGFTEVTRELRGVAQYVAGTAPA</sequence>
<proteinExistence type="predicted"/>
<dbReference type="Pfam" id="PF08241">
    <property type="entry name" value="Methyltransf_11"/>
    <property type="match status" value="1"/>
</dbReference>
<dbReference type="InterPro" id="IPR013216">
    <property type="entry name" value="Methyltransf_11"/>
</dbReference>
<dbReference type="GO" id="GO:0008757">
    <property type="term" value="F:S-adenosylmethionine-dependent methyltransferase activity"/>
    <property type="evidence" value="ECO:0007669"/>
    <property type="project" value="InterPro"/>
</dbReference>
<dbReference type="InterPro" id="IPR029063">
    <property type="entry name" value="SAM-dependent_MTases_sf"/>
</dbReference>
<name>A0A927K2G5_9ACTN</name>
<dbReference type="Proteomes" id="UP000616839">
    <property type="component" value="Unassembled WGS sequence"/>
</dbReference>
<protein>
    <submittedName>
        <fullName evidence="2">Methyltransferase domain-containing protein</fullName>
    </submittedName>
</protein>
<dbReference type="PANTHER" id="PTHR43591:SF99">
    <property type="entry name" value="OS06G0646000 PROTEIN"/>
    <property type="match status" value="1"/>
</dbReference>
<keyword evidence="2" id="KW-0808">Transferase</keyword>
<comment type="caution">
    <text evidence="2">The sequence shown here is derived from an EMBL/GenBank/DDBJ whole genome shotgun (WGS) entry which is preliminary data.</text>
</comment>
<dbReference type="PANTHER" id="PTHR43591">
    <property type="entry name" value="METHYLTRANSFERASE"/>
    <property type="match status" value="1"/>
</dbReference>
<dbReference type="SUPFAM" id="SSF53335">
    <property type="entry name" value="S-adenosyl-L-methionine-dependent methyltransferases"/>
    <property type="match status" value="1"/>
</dbReference>
<evidence type="ECO:0000259" key="1">
    <source>
        <dbReference type="Pfam" id="PF08241"/>
    </source>
</evidence>
<reference evidence="2" key="1">
    <citation type="submission" date="2020-09" db="EMBL/GenBank/DDBJ databases">
        <title>Nocardioides sp. strain MJB4 16S ribosomal RNA gene Genome sequencing and assembly.</title>
        <authorList>
            <person name="Kim I."/>
        </authorList>
    </citation>
    <scope>NUCLEOTIDE SEQUENCE</scope>
    <source>
        <strain evidence="2">MJB4</strain>
    </source>
</reference>
<accession>A0A927K2G5</accession>
<dbReference type="RefSeq" id="WP_192140341.1">
    <property type="nucleotide sequence ID" value="NZ_JACYXZ010000001.1"/>
</dbReference>
<dbReference type="CDD" id="cd02440">
    <property type="entry name" value="AdoMet_MTases"/>
    <property type="match status" value="1"/>
</dbReference>
<dbReference type="GO" id="GO:0032259">
    <property type="term" value="P:methylation"/>
    <property type="evidence" value="ECO:0007669"/>
    <property type="project" value="UniProtKB-KW"/>
</dbReference>
<keyword evidence="3" id="KW-1185">Reference proteome</keyword>
<evidence type="ECO:0000313" key="2">
    <source>
        <dbReference type="EMBL" id="MBD8868582.1"/>
    </source>
</evidence>
<feature type="domain" description="Methyltransferase type 11" evidence="1">
    <location>
        <begin position="62"/>
        <end position="157"/>
    </location>
</feature>
<dbReference type="AlphaFoldDB" id="A0A927K2G5"/>
<evidence type="ECO:0000313" key="3">
    <source>
        <dbReference type="Proteomes" id="UP000616839"/>
    </source>
</evidence>
<organism evidence="2 3">
    <name type="scientific">Nocardioides donggukensis</name>
    <dbReference type="NCBI Taxonomy" id="2774019"/>
    <lineage>
        <taxon>Bacteria</taxon>
        <taxon>Bacillati</taxon>
        <taxon>Actinomycetota</taxon>
        <taxon>Actinomycetes</taxon>
        <taxon>Propionibacteriales</taxon>
        <taxon>Nocardioidaceae</taxon>
        <taxon>Nocardioides</taxon>
    </lineage>
</organism>
<dbReference type="EMBL" id="JACYXZ010000001">
    <property type="protein sequence ID" value="MBD8868582.1"/>
    <property type="molecule type" value="Genomic_DNA"/>
</dbReference>
<dbReference type="Gene3D" id="3.40.50.150">
    <property type="entry name" value="Vaccinia Virus protein VP39"/>
    <property type="match status" value="1"/>
</dbReference>